<name>A0A6L3SRV2_9HYPH</name>
<dbReference type="OrthoDB" id="8019321at2"/>
<comment type="caution">
    <text evidence="2">The sequence shown here is derived from an EMBL/GenBank/DDBJ whole genome shotgun (WGS) entry which is preliminary data.</text>
</comment>
<organism evidence="2 3">
    <name type="scientific">Methylobacterium soli</name>
    <dbReference type="NCBI Taxonomy" id="553447"/>
    <lineage>
        <taxon>Bacteria</taxon>
        <taxon>Pseudomonadati</taxon>
        <taxon>Pseudomonadota</taxon>
        <taxon>Alphaproteobacteria</taxon>
        <taxon>Hyphomicrobiales</taxon>
        <taxon>Methylobacteriaceae</taxon>
        <taxon>Methylobacterium</taxon>
    </lineage>
</organism>
<evidence type="ECO:0000313" key="2">
    <source>
        <dbReference type="EMBL" id="KAB1068002.1"/>
    </source>
</evidence>
<feature type="region of interest" description="Disordered" evidence="1">
    <location>
        <begin position="62"/>
        <end position="84"/>
    </location>
</feature>
<gene>
    <name evidence="2" type="ORF">F6X53_31890</name>
</gene>
<evidence type="ECO:0000256" key="1">
    <source>
        <dbReference type="SAM" id="MobiDB-lite"/>
    </source>
</evidence>
<dbReference type="EMBL" id="VZZK01000097">
    <property type="protein sequence ID" value="KAB1068002.1"/>
    <property type="molecule type" value="Genomic_DNA"/>
</dbReference>
<accession>A0A6L3SRV2</accession>
<proteinExistence type="predicted"/>
<protein>
    <submittedName>
        <fullName evidence="2">Uncharacterized protein</fullName>
    </submittedName>
</protein>
<keyword evidence="3" id="KW-1185">Reference proteome</keyword>
<sequence length="84" mass="9930">MSLTGRFWFKKTWRGRLILLVEEKKARWSKPDEFKLRWREARLIDFAESALQPLMDLGRISRPNYSSSRPTPLRVVEPPAEKAS</sequence>
<evidence type="ECO:0000313" key="3">
    <source>
        <dbReference type="Proteomes" id="UP000474159"/>
    </source>
</evidence>
<dbReference type="AlphaFoldDB" id="A0A6L3SRV2"/>
<dbReference type="Proteomes" id="UP000474159">
    <property type="component" value="Unassembled WGS sequence"/>
</dbReference>
<reference evidence="2 3" key="1">
    <citation type="submission" date="2019-09" db="EMBL/GenBank/DDBJ databases">
        <title>YIM 48816 draft genome.</title>
        <authorList>
            <person name="Jiang L."/>
        </authorList>
    </citation>
    <scope>NUCLEOTIDE SEQUENCE [LARGE SCALE GENOMIC DNA]</scope>
    <source>
        <strain evidence="2 3">YIM 48816</strain>
    </source>
</reference>